<sequence>TMASAEPERKRKAPEEEAGGGDRVADEEDERWVGPLPGEAAQVKKRRVLEFEHVYLENLPSASMYERSYMHRDVITHVACTKTDFIITASHDGHVKFWKKIEEGIEFVKHFRSHLGEKLLFLISSTSLFPLGCSLFFEERVQRDREIPLLHYHPGQCEWVYCPGDAISSVATSEKSTGKIFIYDGRGNNQPLHVYDKLHMSPLTQIRLNPVYKVVVSSDKSGMIEYWTGTPHEYKFPKNVNWEYKTDTDLYEFAKCKAYPSSISFSPDGKKMATLGSDRKVRIFRFLTGKLMRVFDESLSMFTELQQMRQQLPDMEFGRRMAVERELEKVDAVRLINIIFDETGHFILYGTMLGIKVINVETNRCTRILGKQENIRMMQLALFQGVAKKHRAAITIEMKASENPVLQNIQADPTVICTAFKKNRFYMFTKREPEDTKSADSDRDVFNEKPSKEEVMAATQAEGPKRVSDSAIIHTSMGDIHIKLFPVECPKTVENFCVHSRNGYYNGHIIHRIIKGFMIQTGDPTGTGMGGESIWGGEFEDEFHSTLRHDRPYTLSMANAGPNTNGSQFFITVVPTPWLDNKHSVFGRVTKGMEVVQRISNVKVNPKTDKPYEDISIINITVK</sequence>
<evidence type="ECO:0000256" key="1">
    <source>
        <dbReference type="ARBA" id="ARBA00000971"/>
    </source>
</evidence>
<accession>A0A7K4X8I1</accession>
<evidence type="ECO:0000256" key="6">
    <source>
        <dbReference type="ARBA" id="ARBA00023235"/>
    </source>
</evidence>
<keyword evidence="5" id="KW-0697">Rotamase</keyword>
<name>A0A7K4X8I1_REGSA</name>
<dbReference type="Gene3D" id="2.40.100.10">
    <property type="entry name" value="Cyclophilin-like"/>
    <property type="match status" value="1"/>
</dbReference>
<dbReference type="OrthoDB" id="10264753at2759"/>
<dbReference type="Proteomes" id="UP000529728">
    <property type="component" value="Unassembled WGS sequence"/>
</dbReference>
<dbReference type="EC" id="5.2.1.8" evidence="2"/>
<evidence type="ECO:0000313" key="9">
    <source>
        <dbReference type="EMBL" id="NWR43221.1"/>
    </source>
</evidence>
<evidence type="ECO:0000256" key="7">
    <source>
        <dbReference type="SAM" id="MobiDB-lite"/>
    </source>
</evidence>
<dbReference type="InterPro" id="IPR044666">
    <property type="entry name" value="Cyclophilin_A-like"/>
</dbReference>
<dbReference type="AlphaFoldDB" id="A0A7K4X8I1"/>
<feature type="non-terminal residue" evidence="9">
    <location>
        <position position="1"/>
    </location>
</feature>
<dbReference type="InterPro" id="IPR001680">
    <property type="entry name" value="WD40_rpt"/>
</dbReference>
<keyword evidence="3" id="KW-0853">WD repeat</keyword>
<dbReference type="PANTHER" id="PTHR45625:SF4">
    <property type="entry name" value="PEPTIDYLPROLYL ISOMERASE DOMAIN AND WD REPEAT-CONTAINING PROTEIN 1"/>
    <property type="match status" value="1"/>
</dbReference>
<evidence type="ECO:0000256" key="5">
    <source>
        <dbReference type="ARBA" id="ARBA00023110"/>
    </source>
</evidence>
<dbReference type="SUPFAM" id="SSF50978">
    <property type="entry name" value="WD40 repeat-like"/>
    <property type="match status" value="1"/>
</dbReference>
<reference evidence="9 10" key="1">
    <citation type="submission" date="2019-09" db="EMBL/GenBank/DDBJ databases">
        <title>Bird 10,000 Genomes (B10K) Project - Family phase.</title>
        <authorList>
            <person name="Zhang G."/>
        </authorList>
    </citation>
    <scope>NUCLEOTIDE SEQUENCE [LARGE SCALE GENOMIC DNA]</scope>
    <source>
        <strain evidence="9">B10K-DU-001-18</strain>
        <tissue evidence="9">Muscle</tissue>
    </source>
</reference>
<feature type="region of interest" description="Disordered" evidence="7">
    <location>
        <begin position="1"/>
        <end position="32"/>
    </location>
</feature>
<dbReference type="InterPro" id="IPR015943">
    <property type="entry name" value="WD40/YVTN_repeat-like_dom_sf"/>
</dbReference>
<dbReference type="PANTHER" id="PTHR45625">
    <property type="entry name" value="PEPTIDYL-PROLYL CIS-TRANS ISOMERASE-RELATED"/>
    <property type="match status" value="1"/>
</dbReference>
<evidence type="ECO:0000256" key="4">
    <source>
        <dbReference type="ARBA" id="ARBA00022737"/>
    </source>
</evidence>
<dbReference type="Pfam" id="PF00400">
    <property type="entry name" value="WD40"/>
    <property type="match status" value="2"/>
</dbReference>
<dbReference type="SMART" id="SM00320">
    <property type="entry name" value="WD40"/>
    <property type="match status" value="3"/>
</dbReference>
<dbReference type="FunFam" id="2.40.100.10:FF:000003">
    <property type="entry name" value="Peptidylprolyl isomerase domain and WD repeat-containing 1"/>
    <property type="match status" value="1"/>
</dbReference>
<keyword evidence="4" id="KW-0677">Repeat</keyword>
<feature type="domain" description="PPIase cyclophilin-type" evidence="8">
    <location>
        <begin position="467"/>
        <end position="622"/>
    </location>
</feature>
<dbReference type="SUPFAM" id="SSF50891">
    <property type="entry name" value="Cyclophilin-like"/>
    <property type="match status" value="1"/>
</dbReference>
<comment type="caution">
    <text evidence="9">The sequence shown here is derived from an EMBL/GenBank/DDBJ whole genome shotgun (WGS) entry which is preliminary data.</text>
</comment>
<evidence type="ECO:0000259" key="8">
    <source>
        <dbReference type="PROSITE" id="PS50072"/>
    </source>
</evidence>
<feature type="region of interest" description="Disordered" evidence="7">
    <location>
        <begin position="432"/>
        <end position="451"/>
    </location>
</feature>
<dbReference type="Pfam" id="PF00160">
    <property type="entry name" value="Pro_isomerase"/>
    <property type="match status" value="1"/>
</dbReference>
<organism evidence="9 10">
    <name type="scientific">Regulus satrapa</name>
    <name type="common">Golden-crowned kinglet</name>
    <dbReference type="NCBI Taxonomy" id="13245"/>
    <lineage>
        <taxon>Eukaryota</taxon>
        <taxon>Metazoa</taxon>
        <taxon>Chordata</taxon>
        <taxon>Craniata</taxon>
        <taxon>Vertebrata</taxon>
        <taxon>Euteleostomi</taxon>
        <taxon>Archelosauria</taxon>
        <taxon>Archosauria</taxon>
        <taxon>Dinosauria</taxon>
        <taxon>Saurischia</taxon>
        <taxon>Theropoda</taxon>
        <taxon>Coelurosauria</taxon>
        <taxon>Aves</taxon>
        <taxon>Neognathae</taxon>
        <taxon>Neoaves</taxon>
        <taxon>Telluraves</taxon>
        <taxon>Australaves</taxon>
        <taxon>Passeriformes</taxon>
        <taxon>Regulidae</taxon>
        <taxon>Regulus</taxon>
    </lineage>
</organism>
<dbReference type="Gene3D" id="2.130.10.10">
    <property type="entry name" value="YVTN repeat-like/Quinoprotein amine dehydrogenase"/>
    <property type="match status" value="1"/>
</dbReference>
<proteinExistence type="predicted"/>
<dbReference type="InterPro" id="IPR029000">
    <property type="entry name" value="Cyclophilin-like_dom_sf"/>
</dbReference>
<protein>
    <recommendedName>
        <fullName evidence="2">peptidylprolyl isomerase</fullName>
        <ecNumber evidence="2">5.2.1.8</ecNumber>
    </recommendedName>
</protein>
<evidence type="ECO:0000256" key="2">
    <source>
        <dbReference type="ARBA" id="ARBA00013194"/>
    </source>
</evidence>
<dbReference type="PRINTS" id="PR00153">
    <property type="entry name" value="CSAPPISMRASE"/>
</dbReference>
<comment type="catalytic activity">
    <reaction evidence="1">
        <text>[protein]-peptidylproline (omega=180) = [protein]-peptidylproline (omega=0)</text>
        <dbReference type="Rhea" id="RHEA:16237"/>
        <dbReference type="Rhea" id="RHEA-COMP:10747"/>
        <dbReference type="Rhea" id="RHEA-COMP:10748"/>
        <dbReference type="ChEBI" id="CHEBI:83833"/>
        <dbReference type="ChEBI" id="CHEBI:83834"/>
        <dbReference type="EC" id="5.2.1.8"/>
    </reaction>
</comment>
<keyword evidence="10" id="KW-1185">Reference proteome</keyword>
<dbReference type="CDD" id="cd01927">
    <property type="entry name" value="cyclophilin_WD40"/>
    <property type="match status" value="1"/>
</dbReference>
<feature type="compositionally biased region" description="Basic and acidic residues" evidence="7">
    <location>
        <begin position="1"/>
        <end position="15"/>
    </location>
</feature>
<dbReference type="InterPro" id="IPR036322">
    <property type="entry name" value="WD40_repeat_dom_sf"/>
</dbReference>
<dbReference type="GO" id="GO:0005634">
    <property type="term" value="C:nucleus"/>
    <property type="evidence" value="ECO:0007669"/>
    <property type="project" value="UniProtKB-ARBA"/>
</dbReference>
<keyword evidence="6" id="KW-0413">Isomerase</keyword>
<dbReference type="InterPro" id="IPR002130">
    <property type="entry name" value="Cyclophilin-type_PPIase_dom"/>
</dbReference>
<feature type="non-terminal residue" evidence="9">
    <location>
        <position position="623"/>
    </location>
</feature>
<evidence type="ECO:0000256" key="3">
    <source>
        <dbReference type="ARBA" id="ARBA00022574"/>
    </source>
</evidence>
<dbReference type="PROSITE" id="PS50072">
    <property type="entry name" value="CSA_PPIASE_2"/>
    <property type="match status" value="1"/>
</dbReference>
<dbReference type="EMBL" id="VWZN01004110">
    <property type="protein sequence ID" value="NWR43221.1"/>
    <property type="molecule type" value="Genomic_DNA"/>
</dbReference>
<evidence type="ECO:0000313" key="10">
    <source>
        <dbReference type="Proteomes" id="UP000529728"/>
    </source>
</evidence>
<dbReference type="GO" id="GO:0003755">
    <property type="term" value="F:peptidyl-prolyl cis-trans isomerase activity"/>
    <property type="evidence" value="ECO:0007669"/>
    <property type="project" value="UniProtKB-KW"/>
</dbReference>
<dbReference type="FunFam" id="2.130.10.10:FF:000119">
    <property type="entry name" value="peptidylprolyl isomerase domain and WD repeat-containing protein 1 isoform X2"/>
    <property type="match status" value="1"/>
</dbReference>
<gene>
    <name evidence="9" type="primary">Ppwd1</name>
    <name evidence="9" type="ORF">REGSAT_R05489</name>
</gene>